<feature type="transmembrane region" description="Helical" evidence="1">
    <location>
        <begin position="46"/>
        <end position="63"/>
    </location>
</feature>
<sequence>MYHRFLTQFIEMRNKRTTKQDFVILILLLSLSIVSLLITLFFSQELQFICLLGISTLLLVSQLKKMNLKL</sequence>
<reference evidence="2 3" key="1">
    <citation type="submission" date="2019-03" db="EMBL/GenBank/DDBJ databases">
        <title>Genomic Encyclopedia of Archaeal and Bacterial Type Strains, Phase II (KMG-II): from individual species to whole genera.</title>
        <authorList>
            <person name="Goeker M."/>
        </authorList>
    </citation>
    <scope>NUCLEOTIDE SEQUENCE [LARGE SCALE GENOMIC DNA]</scope>
    <source>
        <strain evidence="2 3">DSM 25687</strain>
    </source>
</reference>
<gene>
    <name evidence="2" type="ORF">BC748_0776</name>
</gene>
<keyword evidence="3" id="KW-1185">Reference proteome</keyword>
<dbReference type="Proteomes" id="UP000295260">
    <property type="component" value="Unassembled WGS sequence"/>
</dbReference>
<protein>
    <submittedName>
        <fullName evidence="2">Uncharacterized protein</fullName>
    </submittedName>
</protein>
<evidence type="ECO:0000256" key="1">
    <source>
        <dbReference type="SAM" id="Phobius"/>
    </source>
</evidence>
<keyword evidence="1" id="KW-0812">Transmembrane</keyword>
<proteinExistence type="predicted"/>
<evidence type="ECO:0000313" key="3">
    <source>
        <dbReference type="Proteomes" id="UP000295260"/>
    </source>
</evidence>
<dbReference type="EMBL" id="SNXR01000011">
    <property type="protein sequence ID" value="TDP61163.1"/>
    <property type="molecule type" value="Genomic_DNA"/>
</dbReference>
<keyword evidence="1" id="KW-1133">Transmembrane helix</keyword>
<keyword evidence="1" id="KW-0472">Membrane</keyword>
<name>A0A4R6QGR2_9FLAO</name>
<accession>A0A4R6QGR2</accession>
<dbReference type="AlphaFoldDB" id="A0A4R6QGR2"/>
<comment type="caution">
    <text evidence="2">The sequence shown here is derived from an EMBL/GenBank/DDBJ whole genome shotgun (WGS) entry which is preliminary data.</text>
</comment>
<organism evidence="2 3">
    <name type="scientific">Flavobacterium dankookense</name>
    <dbReference type="NCBI Taxonomy" id="706186"/>
    <lineage>
        <taxon>Bacteria</taxon>
        <taxon>Pseudomonadati</taxon>
        <taxon>Bacteroidota</taxon>
        <taxon>Flavobacteriia</taxon>
        <taxon>Flavobacteriales</taxon>
        <taxon>Flavobacteriaceae</taxon>
        <taxon>Flavobacterium</taxon>
    </lineage>
</organism>
<evidence type="ECO:0000313" key="2">
    <source>
        <dbReference type="EMBL" id="TDP61163.1"/>
    </source>
</evidence>
<feature type="transmembrane region" description="Helical" evidence="1">
    <location>
        <begin position="21"/>
        <end position="40"/>
    </location>
</feature>